<dbReference type="Gene3D" id="3.40.50.1220">
    <property type="entry name" value="TPP-binding domain"/>
    <property type="match status" value="1"/>
</dbReference>
<dbReference type="Pfam" id="PF20720">
    <property type="entry name" value="nSTAND3"/>
    <property type="match status" value="1"/>
</dbReference>
<comment type="caution">
    <text evidence="2">The sequence shown here is derived from an EMBL/GenBank/DDBJ whole genome shotgun (WGS) entry which is preliminary data.</text>
</comment>
<dbReference type="Proteomes" id="UP000564536">
    <property type="component" value="Unassembled WGS sequence"/>
</dbReference>
<sequence>MRVENRLADLSNDLRVHGGILVIGAGGSYESGMPLYKQFVPLLWRVLDKYPEIKINMGYAMTDAGKDIVSENQEKIMISFKHMSESKGALHYFKEEFKIINDNHNISTSKVHLGICELIHRGYIKLVISLNWDDLLETSWEKLYGTSINSNRIQLIKPHGDIRNLKERWLLPHEEGDISEQELRLISSIKQNHLVDFIILGYSESDSLFVEKALIPNYKDSKVFKISPAAFDSIALPASDAIDKLLLSLPESQDDLWTKVDYSNQKGIASALYGYRLRPTDVEACARFPQIKEAKKKLDNIGYIVIKSEPGCGKSIMSFQIAQDYQKSGWEIKQLVNKNVQSEIIFPDSDYKTVYLIDDAHQIDDIILENAINQLTDSRKLIIARTSVEGFDIESINISNTTANEAIFKHYLEHEDAIIAILNDLRNDIKIGDLHMEQPFVDLLKGAKEEKSPWLFNYYLRGGWNGISESFSMMHDTNRSDVTIALIAVKQILSMDKEVDFEWLNTASESLGYLEGNVENNLLFLQAKKMILHENGFRTLHLQMAKRIIMIFFRKAKKDEKDLFIQLIRHELLQNDTTLMGINWLINLTFAYDLSSYLHREILSQEITERLLKRCFKQTKQEFVRDGSFLITNLIARGRNYTYKKLIENHESDLIKVINQTNAITAYSNAQIINDMYNEDCKMKVKFVKLLNTRKIATELASITNNGIEIYSWAHFLNRLSIGQSKLWEKQFGDILPKKELSVVFNNFDVCATDAVTSMLSSIYHFDSKYAAEKYDCSLPSFKKNLRDNFSETIRNIDYMFRYVFWGDELFTTSRRKKEQKLRLQAFSNLIDSATLKKAIEDGFGRDWHEIYRLVESIDTVDHQKLKLVFRNLDLPELSKKTIGLWKEQPNDLLMLISLMHYYGVDTNNIIRNHFDEIKFIRPHLLMPAIKLMDEIMEMPIEVILIEEHYSWGEESALFLKKLSKTNKNYCKKIIEQNQKDIEKNFLLMDPINWESGSSLMIVILELYPELIIKLSAELDNELTKKTIIAFFIEDRYKHHREKKSVCNFNAYLKNLVLVLENEELIVFLNHVISNIDSIEWTRKKNIISLEL</sequence>
<organism evidence="2 3">
    <name type="scientific">Listeria weihenstephanensis</name>
    <dbReference type="NCBI Taxonomy" id="1006155"/>
    <lineage>
        <taxon>Bacteria</taxon>
        <taxon>Bacillati</taxon>
        <taxon>Bacillota</taxon>
        <taxon>Bacilli</taxon>
        <taxon>Bacillales</taxon>
        <taxon>Listeriaceae</taxon>
        <taxon>Listeria</taxon>
    </lineage>
</organism>
<accession>A0A841ZCR8</accession>
<name>A0A841ZCR8_9LIST</name>
<dbReference type="InterPro" id="IPR029035">
    <property type="entry name" value="DHS-like_NAD/FAD-binding_dom"/>
</dbReference>
<dbReference type="SUPFAM" id="SSF52467">
    <property type="entry name" value="DHS-like NAD/FAD-binding domain"/>
    <property type="match status" value="1"/>
</dbReference>
<evidence type="ECO:0000313" key="2">
    <source>
        <dbReference type="EMBL" id="MBC1502063.1"/>
    </source>
</evidence>
<reference evidence="2 3" key="1">
    <citation type="submission" date="2020-03" db="EMBL/GenBank/DDBJ databases">
        <title>Soil Listeria distribution.</title>
        <authorList>
            <person name="Liao J."/>
            <person name="Wiedmann M."/>
        </authorList>
    </citation>
    <scope>NUCLEOTIDE SEQUENCE [LARGE SCALE GENOMIC DNA]</scope>
    <source>
        <strain evidence="2 3">FSL L7-1523</strain>
    </source>
</reference>
<gene>
    <name evidence="2" type="ORF">HB943_15785</name>
</gene>
<evidence type="ECO:0000259" key="1">
    <source>
        <dbReference type="Pfam" id="PF20720"/>
    </source>
</evidence>
<proteinExistence type="predicted"/>
<evidence type="ECO:0000313" key="3">
    <source>
        <dbReference type="Proteomes" id="UP000564536"/>
    </source>
</evidence>
<dbReference type="InterPro" id="IPR049050">
    <property type="entry name" value="nSTAND3"/>
</dbReference>
<dbReference type="RefSeq" id="WP_185427533.1">
    <property type="nucleotide sequence ID" value="NZ_JAARRL010000039.1"/>
</dbReference>
<dbReference type="AlphaFoldDB" id="A0A841ZCR8"/>
<feature type="domain" description="Novel STAND NTPase 3" evidence="1">
    <location>
        <begin position="290"/>
        <end position="360"/>
    </location>
</feature>
<dbReference type="EMBL" id="JAARRL010000039">
    <property type="protein sequence ID" value="MBC1502063.1"/>
    <property type="molecule type" value="Genomic_DNA"/>
</dbReference>
<protein>
    <recommendedName>
        <fullName evidence="1">Novel STAND NTPase 3 domain-containing protein</fullName>
    </recommendedName>
</protein>